<feature type="transmembrane region" description="Helical" evidence="7">
    <location>
        <begin position="157"/>
        <end position="176"/>
    </location>
</feature>
<evidence type="ECO:0000256" key="2">
    <source>
        <dbReference type="ARBA" id="ARBA00022692"/>
    </source>
</evidence>
<dbReference type="PANTHER" id="PTHR24221">
    <property type="entry name" value="ATP-BINDING CASSETTE SUB-FAMILY B"/>
    <property type="match status" value="1"/>
</dbReference>
<dbReference type="CDD" id="cd07346">
    <property type="entry name" value="ABC_6TM_exporters"/>
    <property type="match status" value="1"/>
</dbReference>
<dbReference type="Pfam" id="PF00664">
    <property type="entry name" value="ABC_membrane"/>
    <property type="match status" value="1"/>
</dbReference>
<dbReference type="Gene3D" id="1.20.1560.10">
    <property type="entry name" value="ABC transporter type 1, transmembrane domain"/>
    <property type="match status" value="1"/>
</dbReference>
<dbReference type="GO" id="GO:0140359">
    <property type="term" value="F:ABC-type transporter activity"/>
    <property type="evidence" value="ECO:0007669"/>
    <property type="project" value="InterPro"/>
</dbReference>
<gene>
    <name evidence="10" type="ORF">JHE00_05080</name>
</gene>
<evidence type="ECO:0000313" key="10">
    <source>
        <dbReference type="EMBL" id="MBK1783693.1"/>
    </source>
</evidence>
<dbReference type="GO" id="GO:0005524">
    <property type="term" value="F:ATP binding"/>
    <property type="evidence" value="ECO:0007669"/>
    <property type="project" value="UniProtKB-KW"/>
</dbReference>
<accession>A0A934QPJ6</accession>
<dbReference type="Gene3D" id="3.40.50.300">
    <property type="entry name" value="P-loop containing nucleotide triphosphate hydrolases"/>
    <property type="match status" value="1"/>
</dbReference>
<evidence type="ECO:0000256" key="6">
    <source>
        <dbReference type="ARBA" id="ARBA00023136"/>
    </source>
</evidence>
<dbReference type="RefSeq" id="WP_200315200.1">
    <property type="nucleotide sequence ID" value="NZ_JAENJH010000001.1"/>
</dbReference>
<dbReference type="SUPFAM" id="SSF90123">
    <property type="entry name" value="ABC transporter transmembrane region"/>
    <property type="match status" value="1"/>
</dbReference>
<feature type="domain" description="ABC transporter" evidence="8">
    <location>
        <begin position="313"/>
        <end position="552"/>
    </location>
</feature>
<dbReference type="SUPFAM" id="SSF52540">
    <property type="entry name" value="P-loop containing nucleoside triphosphate hydrolases"/>
    <property type="match status" value="1"/>
</dbReference>
<keyword evidence="3" id="KW-0547">Nucleotide-binding</keyword>
<feature type="transmembrane region" description="Helical" evidence="7">
    <location>
        <begin position="20"/>
        <end position="37"/>
    </location>
</feature>
<dbReference type="PROSITE" id="PS50929">
    <property type="entry name" value="ABC_TM1F"/>
    <property type="match status" value="1"/>
</dbReference>
<dbReference type="PROSITE" id="PS00211">
    <property type="entry name" value="ABC_TRANSPORTER_1"/>
    <property type="match status" value="1"/>
</dbReference>
<dbReference type="SMART" id="SM00382">
    <property type="entry name" value="AAA"/>
    <property type="match status" value="1"/>
</dbReference>
<dbReference type="Proteomes" id="UP000635245">
    <property type="component" value="Unassembled WGS sequence"/>
</dbReference>
<feature type="transmembrane region" description="Helical" evidence="7">
    <location>
        <begin position="129"/>
        <end position="151"/>
    </location>
</feature>
<dbReference type="PROSITE" id="PS50893">
    <property type="entry name" value="ABC_TRANSPORTER_2"/>
    <property type="match status" value="1"/>
</dbReference>
<evidence type="ECO:0000259" key="8">
    <source>
        <dbReference type="PROSITE" id="PS50893"/>
    </source>
</evidence>
<sequence length="554" mass="58050">MSRAERALLVSCLREHRVPIALSIVAGLVYQAGTIVLPELVKRGLDDGVVPGDRGALVLWACVIVGTTLVSVAGLMGMLWTAVSYSTAAANGLRERLLAHVLTLDREADRFGHGDLAIRGTRDVDAVKNWLAGVGSLVSGVCGFVAIVVAIALLDPLLAVVGLAVVPLIVLASVLYPKRMASVNGELASAHGRRADAVEDLLSGAESVRGLGAQEVLVRRHHADSVEVTRHTFRVASVAANWASQAPFIPAAGTAIGLAVGGHAVLSGSLSIGGLVAFATWMTMLSGWITMLTVRINQLVQAFTAAGRIDEVLRTEPAVREPAEPRNLPPRGDLELTGVPLPGGEVSVRVAAGEFVALTGPLGSGKSQLARWSCRLDDPERGEVRYGGVPLRDASLAQVRRRLVYVPQRPLMLSGTIAENLTLGHHDLSAETLRAACRIAAIDAEIEALPDGYDTEVGERGATLSGGQRQRLALARGLLAEGDVLVLDDVTSAVDTATEQAILRGLREWAESGASLVFVTHRDAVLAAADRTVTLPDPAPRAELVDVAPGSADA</sequence>
<dbReference type="PANTHER" id="PTHR24221:SF654">
    <property type="entry name" value="ATP-BINDING CASSETTE SUB-FAMILY B MEMBER 6"/>
    <property type="match status" value="1"/>
</dbReference>
<keyword evidence="11" id="KW-1185">Reference proteome</keyword>
<evidence type="ECO:0000313" key="11">
    <source>
        <dbReference type="Proteomes" id="UP000635245"/>
    </source>
</evidence>
<evidence type="ECO:0000256" key="4">
    <source>
        <dbReference type="ARBA" id="ARBA00022840"/>
    </source>
</evidence>
<dbReference type="InterPro" id="IPR017871">
    <property type="entry name" value="ABC_transporter-like_CS"/>
</dbReference>
<dbReference type="InterPro" id="IPR039421">
    <property type="entry name" value="Type_1_exporter"/>
</dbReference>
<feature type="transmembrane region" description="Helical" evidence="7">
    <location>
        <begin position="57"/>
        <end position="80"/>
    </location>
</feature>
<dbReference type="GO" id="GO:0016887">
    <property type="term" value="F:ATP hydrolysis activity"/>
    <property type="evidence" value="ECO:0007669"/>
    <property type="project" value="InterPro"/>
</dbReference>
<protein>
    <submittedName>
        <fullName evidence="10">ABC transporter ATP-binding protein</fullName>
    </submittedName>
</protein>
<dbReference type="AlphaFoldDB" id="A0A934QPJ6"/>
<evidence type="ECO:0000256" key="1">
    <source>
        <dbReference type="ARBA" id="ARBA00004651"/>
    </source>
</evidence>
<evidence type="ECO:0000256" key="3">
    <source>
        <dbReference type="ARBA" id="ARBA00022741"/>
    </source>
</evidence>
<dbReference type="InterPro" id="IPR027417">
    <property type="entry name" value="P-loop_NTPase"/>
</dbReference>
<evidence type="ECO:0000259" key="9">
    <source>
        <dbReference type="PROSITE" id="PS50929"/>
    </source>
</evidence>
<organism evidence="10 11">
    <name type="scientific">Prauserella cavernicola</name>
    <dbReference type="NCBI Taxonomy" id="2800127"/>
    <lineage>
        <taxon>Bacteria</taxon>
        <taxon>Bacillati</taxon>
        <taxon>Actinomycetota</taxon>
        <taxon>Actinomycetes</taxon>
        <taxon>Pseudonocardiales</taxon>
        <taxon>Pseudonocardiaceae</taxon>
        <taxon>Prauserella</taxon>
    </lineage>
</organism>
<feature type="transmembrane region" description="Helical" evidence="7">
    <location>
        <begin position="248"/>
        <end position="266"/>
    </location>
</feature>
<dbReference type="InterPro" id="IPR003439">
    <property type="entry name" value="ABC_transporter-like_ATP-bd"/>
</dbReference>
<feature type="domain" description="ABC transmembrane type-1" evidence="9">
    <location>
        <begin position="21"/>
        <end position="301"/>
    </location>
</feature>
<comment type="caution">
    <text evidence="10">The sequence shown here is derived from an EMBL/GenBank/DDBJ whole genome shotgun (WGS) entry which is preliminary data.</text>
</comment>
<dbReference type="Pfam" id="PF00005">
    <property type="entry name" value="ABC_tran"/>
    <property type="match status" value="1"/>
</dbReference>
<reference evidence="10" key="1">
    <citation type="submission" date="2020-12" db="EMBL/GenBank/DDBJ databases">
        <title>Prauserella sp. ASG 168, a novel actinomycete isolated from cave rock.</title>
        <authorList>
            <person name="Suriyachadkun C."/>
        </authorList>
    </citation>
    <scope>NUCLEOTIDE SEQUENCE</scope>
    <source>
        <strain evidence="10">ASG 168</strain>
    </source>
</reference>
<dbReference type="InterPro" id="IPR036640">
    <property type="entry name" value="ABC1_TM_sf"/>
</dbReference>
<dbReference type="InterPro" id="IPR003593">
    <property type="entry name" value="AAA+_ATPase"/>
</dbReference>
<dbReference type="GO" id="GO:0005886">
    <property type="term" value="C:plasma membrane"/>
    <property type="evidence" value="ECO:0007669"/>
    <property type="project" value="UniProtKB-SubCell"/>
</dbReference>
<dbReference type="EMBL" id="JAENJH010000001">
    <property type="protein sequence ID" value="MBK1783693.1"/>
    <property type="molecule type" value="Genomic_DNA"/>
</dbReference>
<keyword evidence="5 7" id="KW-1133">Transmembrane helix</keyword>
<proteinExistence type="predicted"/>
<comment type="subcellular location">
    <subcellularLocation>
        <location evidence="1">Cell membrane</location>
        <topology evidence="1">Multi-pass membrane protein</topology>
    </subcellularLocation>
</comment>
<name>A0A934QPJ6_9PSEU</name>
<keyword evidence="6 7" id="KW-0472">Membrane</keyword>
<feature type="transmembrane region" description="Helical" evidence="7">
    <location>
        <begin position="272"/>
        <end position="294"/>
    </location>
</feature>
<keyword evidence="2 7" id="KW-0812">Transmembrane</keyword>
<dbReference type="InterPro" id="IPR011527">
    <property type="entry name" value="ABC1_TM_dom"/>
</dbReference>
<evidence type="ECO:0000256" key="7">
    <source>
        <dbReference type="SAM" id="Phobius"/>
    </source>
</evidence>
<dbReference type="GO" id="GO:0034040">
    <property type="term" value="F:ATPase-coupled lipid transmembrane transporter activity"/>
    <property type="evidence" value="ECO:0007669"/>
    <property type="project" value="TreeGrafter"/>
</dbReference>
<evidence type="ECO:0000256" key="5">
    <source>
        <dbReference type="ARBA" id="ARBA00022989"/>
    </source>
</evidence>
<keyword evidence="4 10" id="KW-0067">ATP-binding</keyword>